<dbReference type="InterPro" id="IPR011701">
    <property type="entry name" value="MFS"/>
</dbReference>
<evidence type="ECO:0000256" key="5">
    <source>
        <dbReference type="ARBA" id="ARBA00024362"/>
    </source>
</evidence>
<dbReference type="AlphaFoldDB" id="A0AAE0G6Q0"/>
<evidence type="ECO:0000256" key="2">
    <source>
        <dbReference type="ARBA" id="ARBA00022692"/>
    </source>
</evidence>
<dbReference type="InterPro" id="IPR050382">
    <property type="entry name" value="MFS_Na/Anion_cotransporter"/>
</dbReference>
<dbReference type="Pfam" id="PF07690">
    <property type="entry name" value="MFS_1"/>
    <property type="match status" value="1"/>
</dbReference>
<dbReference type="InterPro" id="IPR020846">
    <property type="entry name" value="MFS_dom"/>
</dbReference>
<feature type="region of interest" description="Disordered" evidence="6">
    <location>
        <begin position="63"/>
        <end position="87"/>
    </location>
</feature>
<comment type="subcellular location">
    <subcellularLocation>
        <location evidence="1">Membrane</location>
        <topology evidence="1">Multi-pass membrane protein</topology>
    </subcellularLocation>
</comment>
<evidence type="ECO:0000256" key="1">
    <source>
        <dbReference type="ARBA" id="ARBA00004141"/>
    </source>
</evidence>
<evidence type="ECO:0000313" key="9">
    <source>
        <dbReference type="Proteomes" id="UP001190700"/>
    </source>
</evidence>
<protein>
    <recommendedName>
        <fullName evidence="7">Major facilitator superfamily (MFS) profile domain-containing protein</fullName>
    </recommendedName>
</protein>
<keyword evidence="9" id="KW-1185">Reference proteome</keyword>
<dbReference type="PANTHER" id="PTHR11662:SF399">
    <property type="entry name" value="FI19708P1-RELATED"/>
    <property type="match status" value="1"/>
</dbReference>
<feature type="domain" description="Major facilitator superfamily (MFS) profile" evidence="7">
    <location>
        <begin position="108"/>
        <end position="197"/>
    </location>
</feature>
<keyword evidence="2" id="KW-0812">Transmembrane</keyword>
<feature type="compositionally biased region" description="Basic residues" evidence="6">
    <location>
        <begin position="76"/>
        <end position="85"/>
    </location>
</feature>
<dbReference type="PROSITE" id="PS50850">
    <property type="entry name" value="MFS"/>
    <property type="match status" value="1"/>
</dbReference>
<proteinExistence type="inferred from homology"/>
<evidence type="ECO:0000256" key="6">
    <source>
        <dbReference type="SAM" id="MobiDB-lite"/>
    </source>
</evidence>
<comment type="caution">
    <text evidence="8">The sequence shown here is derived from an EMBL/GenBank/DDBJ whole genome shotgun (WGS) entry which is preliminary data.</text>
</comment>
<accession>A0AAE0G6Q0</accession>
<dbReference type="Proteomes" id="UP001190700">
    <property type="component" value="Unassembled WGS sequence"/>
</dbReference>
<comment type="similarity">
    <text evidence="5">Belongs to the major facilitator superfamily. Sodium/anion cotransporter (TC 2.A.1.14) family.</text>
</comment>
<evidence type="ECO:0000313" key="8">
    <source>
        <dbReference type="EMBL" id="KAK3272322.1"/>
    </source>
</evidence>
<dbReference type="GO" id="GO:0022857">
    <property type="term" value="F:transmembrane transporter activity"/>
    <property type="evidence" value="ECO:0007669"/>
    <property type="project" value="InterPro"/>
</dbReference>
<reference evidence="8 9" key="1">
    <citation type="journal article" date="2015" name="Genome Biol. Evol.">
        <title>Comparative Genomics of a Bacterivorous Green Alga Reveals Evolutionary Causalities and Consequences of Phago-Mixotrophic Mode of Nutrition.</title>
        <authorList>
            <person name="Burns J.A."/>
            <person name="Paasch A."/>
            <person name="Narechania A."/>
            <person name="Kim E."/>
        </authorList>
    </citation>
    <scope>NUCLEOTIDE SEQUENCE [LARGE SCALE GENOMIC DNA]</scope>
    <source>
        <strain evidence="8 9">PLY_AMNH</strain>
    </source>
</reference>
<evidence type="ECO:0000259" key="7">
    <source>
        <dbReference type="PROSITE" id="PS50850"/>
    </source>
</evidence>
<evidence type="ECO:0000256" key="4">
    <source>
        <dbReference type="ARBA" id="ARBA00023136"/>
    </source>
</evidence>
<evidence type="ECO:0000256" key="3">
    <source>
        <dbReference type="ARBA" id="ARBA00022989"/>
    </source>
</evidence>
<feature type="region of interest" description="Disordered" evidence="6">
    <location>
        <begin position="1"/>
        <end position="20"/>
    </location>
</feature>
<dbReference type="PANTHER" id="PTHR11662">
    <property type="entry name" value="SOLUTE CARRIER FAMILY 17"/>
    <property type="match status" value="1"/>
</dbReference>
<dbReference type="InterPro" id="IPR036259">
    <property type="entry name" value="MFS_trans_sf"/>
</dbReference>
<dbReference type="SUPFAM" id="SSF103473">
    <property type="entry name" value="MFS general substrate transporter"/>
    <property type="match status" value="1"/>
</dbReference>
<keyword evidence="3" id="KW-1133">Transmembrane helix</keyword>
<gene>
    <name evidence="8" type="ORF">CYMTET_19379</name>
</gene>
<dbReference type="GO" id="GO:0016020">
    <property type="term" value="C:membrane"/>
    <property type="evidence" value="ECO:0007669"/>
    <property type="project" value="UniProtKB-SubCell"/>
</dbReference>
<dbReference type="EMBL" id="LGRX02009043">
    <property type="protein sequence ID" value="KAK3272322.1"/>
    <property type="molecule type" value="Genomic_DNA"/>
</dbReference>
<organism evidence="8 9">
    <name type="scientific">Cymbomonas tetramitiformis</name>
    <dbReference type="NCBI Taxonomy" id="36881"/>
    <lineage>
        <taxon>Eukaryota</taxon>
        <taxon>Viridiplantae</taxon>
        <taxon>Chlorophyta</taxon>
        <taxon>Pyramimonadophyceae</taxon>
        <taxon>Pyramimonadales</taxon>
        <taxon>Pyramimonadaceae</taxon>
        <taxon>Cymbomonas</taxon>
    </lineage>
</organism>
<name>A0AAE0G6Q0_9CHLO</name>
<sequence>MSSDAGELGDAGSRMQSQSSLYSEHGVPVSGRFQELAFKSCQNDFLCTKLGFATPHVSVQQRFKPPNKWEGNARKREARRSRPVRVRMSVEQPAPSLETEEDVTQWRVVIICALMAMFAAADRTIFSVASLPIATDFSLSMTTVGVLQSSFLFGYGVSQLGGGELADTVGGARILAGALLGWSIATAALPIASATPL</sequence>
<dbReference type="Gene3D" id="1.20.1250.20">
    <property type="entry name" value="MFS general substrate transporter like domains"/>
    <property type="match status" value="1"/>
</dbReference>
<keyword evidence="4" id="KW-0472">Membrane</keyword>